<evidence type="ECO:0000256" key="1">
    <source>
        <dbReference type="SAM" id="MobiDB-lite"/>
    </source>
</evidence>
<keyword evidence="3" id="KW-1185">Reference proteome</keyword>
<dbReference type="EMBL" id="JAHUTI010059852">
    <property type="protein sequence ID" value="MED6251445.1"/>
    <property type="molecule type" value="Genomic_DNA"/>
</dbReference>
<gene>
    <name evidence="2" type="ORF">ATANTOWER_030884</name>
</gene>
<reference evidence="2 3" key="1">
    <citation type="submission" date="2021-07" db="EMBL/GenBank/DDBJ databases">
        <authorList>
            <person name="Palmer J.M."/>
        </authorList>
    </citation>
    <scope>NUCLEOTIDE SEQUENCE [LARGE SCALE GENOMIC DNA]</scope>
    <source>
        <strain evidence="2 3">AT_MEX2019</strain>
        <tissue evidence="2">Muscle</tissue>
    </source>
</reference>
<evidence type="ECO:0000313" key="3">
    <source>
        <dbReference type="Proteomes" id="UP001345963"/>
    </source>
</evidence>
<feature type="non-terminal residue" evidence="2">
    <location>
        <position position="1"/>
    </location>
</feature>
<protein>
    <submittedName>
        <fullName evidence="2">Uncharacterized protein</fullName>
    </submittedName>
</protein>
<feature type="region of interest" description="Disordered" evidence="1">
    <location>
        <begin position="24"/>
        <end position="80"/>
    </location>
</feature>
<organism evidence="2 3">
    <name type="scientific">Ataeniobius toweri</name>
    <dbReference type="NCBI Taxonomy" id="208326"/>
    <lineage>
        <taxon>Eukaryota</taxon>
        <taxon>Metazoa</taxon>
        <taxon>Chordata</taxon>
        <taxon>Craniata</taxon>
        <taxon>Vertebrata</taxon>
        <taxon>Euteleostomi</taxon>
        <taxon>Actinopterygii</taxon>
        <taxon>Neopterygii</taxon>
        <taxon>Teleostei</taxon>
        <taxon>Neoteleostei</taxon>
        <taxon>Acanthomorphata</taxon>
        <taxon>Ovalentaria</taxon>
        <taxon>Atherinomorphae</taxon>
        <taxon>Cyprinodontiformes</taxon>
        <taxon>Goodeidae</taxon>
        <taxon>Ataeniobius</taxon>
    </lineage>
</organism>
<evidence type="ECO:0000313" key="2">
    <source>
        <dbReference type="EMBL" id="MED6251445.1"/>
    </source>
</evidence>
<dbReference type="Proteomes" id="UP001345963">
    <property type="component" value="Unassembled WGS sequence"/>
</dbReference>
<comment type="caution">
    <text evidence="2">The sequence shown here is derived from an EMBL/GenBank/DDBJ whole genome shotgun (WGS) entry which is preliminary data.</text>
</comment>
<sequence length="112" mass="11694">LEDAGSSNLGHLLSRYISASQQYQLGSTDMNPSPGLSTLSPGSSGLSNAHTPARPSSTSSTGSRGSSSASQIPDETSTSRAVQVYPAAWKQSVNAMHSSKRSLVMLHTLIFQ</sequence>
<feature type="compositionally biased region" description="Low complexity" evidence="1">
    <location>
        <begin position="32"/>
        <end position="70"/>
    </location>
</feature>
<feature type="compositionally biased region" description="Polar residues" evidence="1">
    <location>
        <begin position="71"/>
        <end position="80"/>
    </location>
</feature>
<proteinExistence type="predicted"/>
<name>A0ABU7BP92_9TELE</name>
<accession>A0ABU7BP92</accession>